<dbReference type="EMBL" id="CM042889">
    <property type="protein sequence ID" value="KAI4318438.1"/>
    <property type="molecule type" value="Genomic_DNA"/>
</dbReference>
<keyword evidence="2" id="KW-1185">Reference proteome</keyword>
<sequence length="167" mass="19074">MNALSSECSSGCESGWTLYFDHSSSDDDEMRVKDWDLKKHEFGKKWFKDEDEQEEEEEDLSMVSDASSGPPIHYEAVEGADEAPRSSLRPGHTDTKRQKKIKRGGDEDFQSLLDDTASSPAITNHCGWKHGVEIRTGRRSTYQEQHYDELLHSPISGYHPTTRQPRQ</sequence>
<evidence type="ECO:0000313" key="1">
    <source>
        <dbReference type="EMBL" id="KAI4318438.1"/>
    </source>
</evidence>
<protein>
    <submittedName>
        <fullName evidence="1">Uncharacterized protein</fullName>
    </submittedName>
</protein>
<accession>A0ACB9M3D1</accession>
<dbReference type="Proteomes" id="UP001057402">
    <property type="component" value="Chromosome 10"/>
</dbReference>
<name>A0ACB9M3D1_9MYRT</name>
<reference evidence="2" key="1">
    <citation type="journal article" date="2023" name="Front. Plant Sci.">
        <title>Chromosomal-level genome assembly of Melastoma candidum provides insights into trichome evolution.</title>
        <authorList>
            <person name="Zhong Y."/>
            <person name="Wu W."/>
            <person name="Sun C."/>
            <person name="Zou P."/>
            <person name="Liu Y."/>
            <person name="Dai S."/>
            <person name="Zhou R."/>
        </authorList>
    </citation>
    <scope>NUCLEOTIDE SEQUENCE [LARGE SCALE GENOMIC DNA]</scope>
</reference>
<evidence type="ECO:0000313" key="2">
    <source>
        <dbReference type="Proteomes" id="UP001057402"/>
    </source>
</evidence>
<proteinExistence type="predicted"/>
<comment type="caution">
    <text evidence="1">The sequence shown here is derived from an EMBL/GenBank/DDBJ whole genome shotgun (WGS) entry which is preliminary data.</text>
</comment>
<gene>
    <name evidence="1" type="ORF">MLD38_032141</name>
</gene>
<organism evidence="1 2">
    <name type="scientific">Melastoma candidum</name>
    <dbReference type="NCBI Taxonomy" id="119954"/>
    <lineage>
        <taxon>Eukaryota</taxon>
        <taxon>Viridiplantae</taxon>
        <taxon>Streptophyta</taxon>
        <taxon>Embryophyta</taxon>
        <taxon>Tracheophyta</taxon>
        <taxon>Spermatophyta</taxon>
        <taxon>Magnoliopsida</taxon>
        <taxon>eudicotyledons</taxon>
        <taxon>Gunneridae</taxon>
        <taxon>Pentapetalae</taxon>
        <taxon>rosids</taxon>
        <taxon>malvids</taxon>
        <taxon>Myrtales</taxon>
        <taxon>Melastomataceae</taxon>
        <taxon>Melastomatoideae</taxon>
        <taxon>Melastomateae</taxon>
        <taxon>Melastoma</taxon>
    </lineage>
</organism>